<sequence length="129" mass="14758">AVFFGPNLIAWQARKQATVSRSSTEAEYKAVANATAEIMWVQSLLRELKVSPTQSPVLWCDNATYLSSNPVFHARTKHIEVDYHFVRERVAHKLLQIKFLFLRRISLLIFSLNPCPCLLLKDVVAILTF</sequence>
<reference evidence="1" key="3">
    <citation type="journal article" date="2017" name="Nature">
        <title>Genome sequence of the progenitor of the wheat D genome Aegilops tauschii.</title>
        <authorList>
            <person name="Luo M.C."/>
            <person name="Gu Y.Q."/>
            <person name="Puiu D."/>
            <person name="Wang H."/>
            <person name="Twardziok S.O."/>
            <person name="Deal K.R."/>
            <person name="Huo N."/>
            <person name="Zhu T."/>
            <person name="Wang L."/>
            <person name="Wang Y."/>
            <person name="McGuire P.E."/>
            <person name="Liu S."/>
            <person name="Long H."/>
            <person name="Ramasamy R.K."/>
            <person name="Rodriguez J.C."/>
            <person name="Van S.L."/>
            <person name="Yuan L."/>
            <person name="Wang Z."/>
            <person name="Xia Z."/>
            <person name="Xiao L."/>
            <person name="Anderson O.D."/>
            <person name="Ouyang S."/>
            <person name="Liang Y."/>
            <person name="Zimin A.V."/>
            <person name="Pertea G."/>
            <person name="Qi P."/>
            <person name="Bennetzen J.L."/>
            <person name="Dai X."/>
            <person name="Dawson M.W."/>
            <person name="Muller H.G."/>
            <person name="Kugler K."/>
            <person name="Rivarola-Duarte L."/>
            <person name="Spannagl M."/>
            <person name="Mayer K.F.X."/>
            <person name="Lu F.H."/>
            <person name="Bevan M.W."/>
            <person name="Leroy P."/>
            <person name="Li P."/>
            <person name="You F.M."/>
            <person name="Sun Q."/>
            <person name="Liu Z."/>
            <person name="Lyons E."/>
            <person name="Wicker T."/>
            <person name="Salzberg S.L."/>
            <person name="Devos K.M."/>
            <person name="Dvorak J."/>
        </authorList>
    </citation>
    <scope>NUCLEOTIDE SEQUENCE [LARGE SCALE GENOMIC DNA]</scope>
    <source>
        <strain evidence="1">cv. AL8/78</strain>
    </source>
</reference>
<reference evidence="1" key="5">
    <citation type="journal article" date="2021" name="G3 (Bethesda)">
        <title>Aegilops tauschii genome assembly Aet v5.0 features greater sequence contiguity and improved annotation.</title>
        <authorList>
            <person name="Wang L."/>
            <person name="Zhu T."/>
            <person name="Rodriguez J.C."/>
            <person name="Deal K.R."/>
            <person name="Dubcovsky J."/>
            <person name="McGuire P.E."/>
            <person name="Lux T."/>
            <person name="Spannagl M."/>
            <person name="Mayer K.F.X."/>
            <person name="Baldrich P."/>
            <person name="Meyers B.C."/>
            <person name="Huo N."/>
            <person name="Gu Y.Q."/>
            <person name="Zhou H."/>
            <person name="Devos K.M."/>
            <person name="Bennetzen J.L."/>
            <person name="Unver T."/>
            <person name="Budak H."/>
            <person name="Gulick P.J."/>
            <person name="Galiba G."/>
            <person name="Kalapos B."/>
            <person name="Nelson D.R."/>
            <person name="Li P."/>
            <person name="You F.M."/>
            <person name="Luo M.C."/>
            <person name="Dvorak J."/>
        </authorList>
    </citation>
    <scope>NUCLEOTIDE SEQUENCE [LARGE SCALE GENOMIC DNA]</scope>
    <source>
        <strain evidence="1">cv. AL8/78</strain>
    </source>
</reference>
<dbReference type="CDD" id="cd09272">
    <property type="entry name" value="RNase_HI_RT_Ty1"/>
    <property type="match status" value="1"/>
</dbReference>
<dbReference type="PANTHER" id="PTHR11439">
    <property type="entry name" value="GAG-POL-RELATED RETROTRANSPOSON"/>
    <property type="match status" value="1"/>
</dbReference>
<reference evidence="2" key="2">
    <citation type="journal article" date="2017" name="Nat. Plants">
        <title>The Aegilops tauschii genome reveals multiple impacts of transposons.</title>
        <authorList>
            <person name="Zhao G."/>
            <person name="Zou C."/>
            <person name="Li K."/>
            <person name="Wang K."/>
            <person name="Li T."/>
            <person name="Gao L."/>
            <person name="Zhang X."/>
            <person name="Wang H."/>
            <person name="Yang Z."/>
            <person name="Liu X."/>
            <person name="Jiang W."/>
            <person name="Mao L."/>
            <person name="Kong X."/>
            <person name="Jiao Y."/>
            <person name="Jia J."/>
        </authorList>
    </citation>
    <scope>NUCLEOTIDE SEQUENCE [LARGE SCALE GENOMIC DNA]</scope>
    <source>
        <strain evidence="2">cv. AL8/78</strain>
    </source>
</reference>
<reference evidence="2" key="1">
    <citation type="journal article" date="2014" name="Science">
        <title>Ancient hybridizations among the ancestral genomes of bread wheat.</title>
        <authorList>
            <consortium name="International Wheat Genome Sequencing Consortium,"/>
            <person name="Marcussen T."/>
            <person name="Sandve S.R."/>
            <person name="Heier L."/>
            <person name="Spannagl M."/>
            <person name="Pfeifer M."/>
            <person name="Jakobsen K.S."/>
            <person name="Wulff B.B."/>
            <person name="Steuernagel B."/>
            <person name="Mayer K.F."/>
            <person name="Olsen O.A."/>
        </authorList>
    </citation>
    <scope>NUCLEOTIDE SEQUENCE [LARGE SCALE GENOMIC DNA]</scope>
    <source>
        <strain evidence="2">cv. AL8/78</strain>
    </source>
</reference>
<evidence type="ECO:0000313" key="1">
    <source>
        <dbReference type="EnsemblPlants" id="AET2Gv20817600.27"/>
    </source>
</evidence>
<evidence type="ECO:0000313" key="2">
    <source>
        <dbReference type="Proteomes" id="UP000015105"/>
    </source>
</evidence>
<dbReference type="AlphaFoldDB" id="A0A453CED9"/>
<organism evidence="1 2">
    <name type="scientific">Aegilops tauschii subsp. strangulata</name>
    <name type="common">Goatgrass</name>
    <dbReference type="NCBI Taxonomy" id="200361"/>
    <lineage>
        <taxon>Eukaryota</taxon>
        <taxon>Viridiplantae</taxon>
        <taxon>Streptophyta</taxon>
        <taxon>Embryophyta</taxon>
        <taxon>Tracheophyta</taxon>
        <taxon>Spermatophyta</taxon>
        <taxon>Magnoliopsida</taxon>
        <taxon>Liliopsida</taxon>
        <taxon>Poales</taxon>
        <taxon>Poaceae</taxon>
        <taxon>BOP clade</taxon>
        <taxon>Pooideae</taxon>
        <taxon>Triticodae</taxon>
        <taxon>Triticeae</taxon>
        <taxon>Triticinae</taxon>
        <taxon>Aegilops</taxon>
    </lineage>
</organism>
<evidence type="ECO:0008006" key="3">
    <source>
        <dbReference type="Google" id="ProtNLM"/>
    </source>
</evidence>
<proteinExistence type="predicted"/>
<reference evidence="1" key="4">
    <citation type="submission" date="2019-03" db="UniProtKB">
        <authorList>
            <consortium name="EnsemblPlants"/>
        </authorList>
    </citation>
    <scope>IDENTIFICATION</scope>
</reference>
<dbReference type="Gramene" id="AET2Gv20817600.27">
    <property type="protein sequence ID" value="AET2Gv20817600.27"/>
    <property type="gene ID" value="AET2Gv20817600"/>
</dbReference>
<name>A0A453CED9_AEGTS</name>
<protein>
    <recommendedName>
        <fullName evidence="3">Reverse transcriptase Ty1/copia-type domain-containing protein</fullName>
    </recommendedName>
</protein>
<keyword evidence="2" id="KW-1185">Reference proteome</keyword>
<dbReference type="EnsemblPlants" id="AET2Gv20817600.27">
    <property type="protein sequence ID" value="AET2Gv20817600.27"/>
    <property type="gene ID" value="AET2Gv20817600"/>
</dbReference>
<accession>A0A453CED9</accession>
<dbReference type="PANTHER" id="PTHR11439:SF450">
    <property type="entry name" value="REVERSE TRANSCRIPTASE TY1_COPIA-TYPE DOMAIN-CONTAINING PROTEIN"/>
    <property type="match status" value="1"/>
</dbReference>
<dbReference type="Proteomes" id="UP000015105">
    <property type="component" value="Chromosome 2D"/>
</dbReference>